<dbReference type="Pfam" id="PF02120">
    <property type="entry name" value="Flg_hook"/>
    <property type="match status" value="1"/>
</dbReference>
<feature type="region of interest" description="Disordered" evidence="1">
    <location>
        <begin position="411"/>
        <end position="447"/>
    </location>
</feature>
<dbReference type="InterPro" id="IPR011030">
    <property type="entry name" value="Lipovitellin_superhlx_dom"/>
</dbReference>
<evidence type="ECO:0000313" key="4">
    <source>
        <dbReference type="Proteomes" id="UP000245624"/>
    </source>
</evidence>
<dbReference type="SUPFAM" id="SSF48431">
    <property type="entry name" value="Lipovitellin-phosvitin complex, superhelical domain"/>
    <property type="match status" value="1"/>
</dbReference>
<dbReference type="AlphaFoldDB" id="A0A317L4X5"/>
<gene>
    <name evidence="3" type="ORF">DLJ74_10660</name>
</gene>
<dbReference type="CDD" id="cd17470">
    <property type="entry name" value="T3SS_Flik_C"/>
    <property type="match status" value="1"/>
</dbReference>
<proteinExistence type="predicted"/>
<dbReference type="InterPro" id="IPR021136">
    <property type="entry name" value="Flagellar_hook_control-like_C"/>
</dbReference>
<dbReference type="Proteomes" id="UP000245624">
    <property type="component" value="Unassembled WGS sequence"/>
</dbReference>
<keyword evidence="4" id="KW-1185">Reference proteome</keyword>
<sequence length="447" mass="50886">MITPNVSIMAPKSMEPSLKQDQGEASVFKNILLANSTSDLSVDKMSSDIVVNQEDSIREKLLSEDLVNVLKSGDILMEDLFQLLELDEEMQKRVKELVDEIQASNPLLEIEALEELISLLKSLETSEDIRSPEKFFQNLLITNHSSTVVGSSALVPMAQTLDKKEVQSSWEGIQKLLNKMENGSITLREQKQMFLYLQQWSNFQKQNPQAIQTIMSDLQESKVAKVWSSLIENYQSRSSLTEHYGGNKKVTQQDLVNWMKHAIQSYESQSESNSLKQTSPIISTGPVHSKIQQYIIYTQQTNTDNEMVQKQLLDQFQQIMVKSNFLQRGNGINQLMVRLQPEQLGDITLKLTQVNGEMTVKMIVSSQATKDLLEGNLQQLRHMFSPHQVLIEKQDSSNLLAHSEEMNLAEQYDEENSQDEQNSFSEEHGGENEEATDFHQLLMDAKV</sequence>
<evidence type="ECO:0000256" key="1">
    <source>
        <dbReference type="SAM" id="MobiDB-lite"/>
    </source>
</evidence>
<name>A0A317L4X5_9BACI</name>
<organism evidence="3 4">
    <name type="scientific">Gracilibacillus dipsosauri</name>
    <dbReference type="NCBI Taxonomy" id="178340"/>
    <lineage>
        <taxon>Bacteria</taxon>
        <taxon>Bacillati</taxon>
        <taxon>Bacillota</taxon>
        <taxon>Bacilli</taxon>
        <taxon>Bacillales</taxon>
        <taxon>Bacillaceae</taxon>
        <taxon>Gracilibacillus</taxon>
    </lineage>
</organism>
<comment type="caution">
    <text evidence="3">The sequence shown here is derived from an EMBL/GenBank/DDBJ whole genome shotgun (WGS) entry which is preliminary data.</text>
</comment>
<feature type="domain" description="Flagellar hook-length control protein-like C-terminal" evidence="2">
    <location>
        <begin position="327"/>
        <end position="388"/>
    </location>
</feature>
<dbReference type="InterPro" id="IPR038610">
    <property type="entry name" value="FliK-like_C_sf"/>
</dbReference>
<reference evidence="3 4" key="1">
    <citation type="submission" date="2018-05" db="EMBL/GenBank/DDBJ databases">
        <title>Genomic analysis of Gracilibacillus dipsosauri DD1 reveals novel features of a salt-tolerant amylase.</title>
        <authorList>
            <person name="Deutch C.E."/>
            <person name="Yang S."/>
        </authorList>
    </citation>
    <scope>NUCLEOTIDE SEQUENCE [LARGE SCALE GENOMIC DNA]</scope>
    <source>
        <strain evidence="3 4">DD1</strain>
    </source>
</reference>
<protein>
    <recommendedName>
        <fullName evidence="2">Flagellar hook-length control protein-like C-terminal domain-containing protein</fullName>
    </recommendedName>
</protein>
<dbReference type="EMBL" id="QGTD01000008">
    <property type="protein sequence ID" value="PWU68869.1"/>
    <property type="molecule type" value="Genomic_DNA"/>
</dbReference>
<evidence type="ECO:0000259" key="2">
    <source>
        <dbReference type="Pfam" id="PF02120"/>
    </source>
</evidence>
<evidence type="ECO:0000313" key="3">
    <source>
        <dbReference type="EMBL" id="PWU68869.1"/>
    </source>
</evidence>
<accession>A0A317L4X5</accession>
<dbReference type="OrthoDB" id="2112988at2"/>
<dbReference type="RefSeq" id="WP_109984435.1">
    <property type="nucleotide sequence ID" value="NZ_QGTD01000008.1"/>
</dbReference>
<dbReference type="Gene3D" id="3.30.750.140">
    <property type="match status" value="1"/>
</dbReference>